<organism evidence="3 4">
    <name type="scientific">Claviceps africana</name>
    <dbReference type="NCBI Taxonomy" id="83212"/>
    <lineage>
        <taxon>Eukaryota</taxon>
        <taxon>Fungi</taxon>
        <taxon>Dikarya</taxon>
        <taxon>Ascomycota</taxon>
        <taxon>Pezizomycotina</taxon>
        <taxon>Sordariomycetes</taxon>
        <taxon>Hypocreomycetidae</taxon>
        <taxon>Hypocreales</taxon>
        <taxon>Clavicipitaceae</taxon>
        <taxon>Claviceps</taxon>
    </lineage>
</organism>
<keyword evidence="2" id="KW-0812">Transmembrane</keyword>
<gene>
    <name evidence="3" type="ORF">E4U42_001886</name>
</gene>
<dbReference type="Proteomes" id="UP000811619">
    <property type="component" value="Unassembled WGS sequence"/>
</dbReference>
<evidence type="ECO:0000256" key="2">
    <source>
        <dbReference type="SAM" id="Phobius"/>
    </source>
</evidence>
<comment type="caution">
    <text evidence="3">The sequence shown here is derived from an EMBL/GenBank/DDBJ whole genome shotgun (WGS) entry which is preliminary data.</text>
</comment>
<dbReference type="PANTHER" id="PTHR35895">
    <property type="entry name" value="CHROMOSOME 16, WHOLE GENOME SHOTGUN SEQUENCE"/>
    <property type="match status" value="1"/>
</dbReference>
<evidence type="ECO:0000256" key="1">
    <source>
        <dbReference type="SAM" id="MobiDB-lite"/>
    </source>
</evidence>
<keyword evidence="2" id="KW-1133">Transmembrane helix</keyword>
<dbReference type="AlphaFoldDB" id="A0A8K0NK44"/>
<reference evidence="3" key="1">
    <citation type="journal article" date="2020" name="bioRxiv">
        <title>Whole genome comparisons of ergot fungi reveals the divergence and evolution of species within the genus Claviceps are the result of varying mechanisms driving genome evolution and host range expansion.</title>
        <authorList>
            <person name="Wyka S.A."/>
            <person name="Mondo S.J."/>
            <person name="Liu M."/>
            <person name="Dettman J."/>
            <person name="Nalam V."/>
            <person name="Broders K.D."/>
        </authorList>
    </citation>
    <scope>NUCLEOTIDE SEQUENCE</scope>
    <source>
        <strain evidence="3">CCC 489</strain>
    </source>
</reference>
<accession>A0A8K0NK44</accession>
<protein>
    <submittedName>
        <fullName evidence="3">Uncharacterized protein</fullName>
    </submittedName>
</protein>
<dbReference type="OrthoDB" id="5596576at2759"/>
<dbReference type="GO" id="GO:0000329">
    <property type="term" value="C:fungal-type vacuole membrane"/>
    <property type="evidence" value="ECO:0007669"/>
    <property type="project" value="InterPro"/>
</dbReference>
<proteinExistence type="predicted"/>
<feature type="region of interest" description="Disordered" evidence="1">
    <location>
        <begin position="1"/>
        <end position="68"/>
    </location>
</feature>
<keyword evidence="4" id="KW-1185">Reference proteome</keyword>
<evidence type="ECO:0000313" key="4">
    <source>
        <dbReference type="Proteomes" id="UP000811619"/>
    </source>
</evidence>
<keyword evidence="2" id="KW-0472">Membrane</keyword>
<dbReference type="Pfam" id="PF26174">
    <property type="entry name" value="LEA-2_1"/>
    <property type="match status" value="1"/>
</dbReference>
<dbReference type="EMBL" id="SRPY01000160">
    <property type="protein sequence ID" value="KAG5927728.1"/>
    <property type="molecule type" value="Genomic_DNA"/>
</dbReference>
<dbReference type="InterPro" id="IPR046368">
    <property type="entry name" value="Tag1"/>
</dbReference>
<feature type="transmembrane region" description="Helical" evidence="2">
    <location>
        <begin position="76"/>
        <end position="96"/>
    </location>
</feature>
<name>A0A8K0NK44_9HYPO</name>
<sequence length="275" mass="29798">MPGDADERSPLLAAAVPDDHNTDAEPDEPTESSPLLSTQAAPIGLRSSRQRDNDHPPAQLSKDATQSKRKPRWPSLIAMIILGAIVVVIMVLGFVVPPAVQEYVEIAAVLEPTDLSVESLTSDGIRARVKGTFKLDGSRVKDGNTRRIGRIATGIMRQLGTEETKLRLHLPHYDNALVGSAMIPPITLRLVDGEVTELDFVADVVPGDTEIARQVVNEWLQGELQQLKVMGATALSLKSGIFPLGTHDVSESMVFEGQSLYRAFAAAYFGQKTIK</sequence>
<evidence type="ECO:0000313" key="3">
    <source>
        <dbReference type="EMBL" id="KAG5927728.1"/>
    </source>
</evidence>
<dbReference type="PANTHER" id="PTHR35895:SF3">
    <property type="entry name" value="PRE-RRNA PROCESSING PROTEIN"/>
    <property type="match status" value="1"/>
</dbReference>
<feature type="compositionally biased region" description="Polar residues" evidence="1">
    <location>
        <begin position="31"/>
        <end position="40"/>
    </location>
</feature>